<comment type="caution">
    <text evidence="1">The sequence shown here is derived from an EMBL/GenBank/DDBJ whole genome shotgun (WGS) entry which is preliminary data.</text>
</comment>
<name>A0A0V1GUL3_9BILA</name>
<sequence length="118" mass="13168">MINFQRNRLTRPVNSNRWYVPKQLEEATHVFIHNDPPSTSLSPLYCSPFVVVSKTQKTVTVIQCSKKVTVRLDRVKPAFCAPPLDPPTSILKNSHVSASQHVSFDPYVHFAHSALGGG</sequence>
<keyword evidence="2" id="KW-1185">Reference proteome</keyword>
<accession>A0A0V1GUL3</accession>
<gene>
    <name evidence="1" type="ORF">T11_7984</name>
</gene>
<evidence type="ECO:0000313" key="2">
    <source>
        <dbReference type="Proteomes" id="UP000055024"/>
    </source>
</evidence>
<dbReference type="OrthoDB" id="422540at2759"/>
<evidence type="ECO:0000313" key="1">
    <source>
        <dbReference type="EMBL" id="KRZ02039.1"/>
    </source>
</evidence>
<dbReference type="AlphaFoldDB" id="A0A0V1GUL3"/>
<protein>
    <submittedName>
        <fullName evidence="1">Uncharacterized protein</fullName>
    </submittedName>
</protein>
<proteinExistence type="predicted"/>
<reference evidence="1 2" key="1">
    <citation type="submission" date="2015-01" db="EMBL/GenBank/DDBJ databases">
        <title>Evolution of Trichinella species and genotypes.</title>
        <authorList>
            <person name="Korhonen P.K."/>
            <person name="Edoardo P."/>
            <person name="Giuseppe L.R."/>
            <person name="Gasser R.B."/>
        </authorList>
    </citation>
    <scope>NUCLEOTIDE SEQUENCE [LARGE SCALE GENOMIC DNA]</scope>
    <source>
        <strain evidence="1">ISS1029</strain>
    </source>
</reference>
<dbReference type="EMBL" id="JYDP01000247">
    <property type="protein sequence ID" value="KRZ02039.1"/>
    <property type="molecule type" value="Genomic_DNA"/>
</dbReference>
<organism evidence="1 2">
    <name type="scientific">Trichinella zimbabwensis</name>
    <dbReference type="NCBI Taxonomy" id="268475"/>
    <lineage>
        <taxon>Eukaryota</taxon>
        <taxon>Metazoa</taxon>
        <taxon>Ecdysozoa</taxon>
        <taxon>Nematoda</taxon>
        <taxon>Enoplea</taxon>
        <taxon>Dorylaimia</taxon>
        <taxon>Trichinellida</taxon>
        <taxon>Trichinellidae</taxon>
        <taxon>Trichinella</taxon>
    </lineage>
</organism>
<dbReference type="Proteomes" id="UP000055024">
    <property type="component" value="Unassembled WGS sequence"/>
</dbReference>